<reference evidence="1 3" key="2">
    <citation type="journal article" date="2018" name="Plant J.">
        <title>The Physcomitrella patens chromosome-scale assembly reveals moss genome structure and evolution.</title>
        <authorList>
            <person name="Lang D."/>
            <person name="Ullrich K.K."/>
            <person name="Murat F."/>
            <person name="Fuchs J."/>
            <person name="Jenkins J."/>
            <person name="Haas F.B."/>
            <person name="Piednoel M."/>
            <person name="Gundlach H."/>
            <person name="Van Bel M."/>
            <person name="Meyberg R."/>
            <person name="Vives C."/>
            <person name="Morata J."/>
            <person name="Symeonidi A."/>
            <person name="Hiss M."/>
            <person name="Muchero W."/>
            <person name="Kamisugi Y."/>
            <person name="Saleh O."/>
            <person name="Blanc G."/>
            <person name="Decker E.L."/>
            <person name="van Gessel N."/>
            <person name="Grimwood J."/>
            <person name="Hayes R.D."/>
            <person name="Graham S.W."/>
            <person name="Gunter L.E."/>
            <person name="McDaniel S.F."/>
            <person name="Hoernstein S.N.W."/>
            <person name="Larsson A."/>
            <person name="Li F.W."/>
            <person name="Perroud P.F."/>
            <person name="Phillips J."/>
            <person name="Ranjan P."/>
            <person name="Rokshar D.S."/>
            <person name="Rothfels C.J."/>
            <person name="Schneider L."/>
            <person name="Shu S."/>
            <person name="Stevenson D.W."/>
            <person name="Thummler F."/>
            <person name="Tillich M."/>
            <person name="Villarreal Aguilar J.C."/>
            <person name="Widiez T."/>
            <person name="Wong G.K."/>
            <person name="Wymore A."/>
            <person name="Zhang Y."/>
            <person name="Zimmer A.D."/>
            <person name="Quatrano R.S."/>
            <person name="Mayer K.F.X."/>
            <person name="Goodstein D."/>
            <person name="Casacuberta J.M."/>
            <person name="Vandepoele K."/>
            <person name="Reski R."/>
            <person name="Cuming A.C."/>
            <person name="Tuskan G.A."/>
            <person name="Maumus F."/>
            <person name="Salse J."/>
            <person name="Schmutz J."/>
            <person name="Rensing S.A."/>
        </authorList>
    </citation>
    <scope>NUCLEOTIDE SEQUENCE [LARGE SCALE GENOMIC DNA]</scope>
    <source>
        <strain evidence="2 3">cv. Gransden 2004</strain>
    </source>
</reference>
<dbReference type="InParanoid" id="A0A2K1JYT3"/>
<accession>A0A2K1JYT3</accession>
<protein>
    <recommendedName>
        <fullName evidence="4">Reverse transcriptase Ty1/copia-type domain-containing protein</fullName>
    </recommendedName>
</protein>
<dbReference type="STRING" id="3218.A0A2K1JYT3"/>
<dbReference type="Proteomes" id="UP000006727">
    <property type="component" value="Chromosome 10"/>
</dbReference>
<name>A0A2K1JYT3_PHYPA</name>
<organism evidence="1">
    <name type="scientific">Physcomitrium patens</name>
    <name type="common">Spreading-leaved earth moss</name>
    <name type="synonym">Physcomitrella patens</name>
    <dbReference type="NCBI Taxonomy" id="3218"/>
    <lineage>
        <taxon>Eukaryota</taxon>
        <taxon>Viridiplantae</taxon>
        <taxon>Streptophyta</taxon>
        <taxon>Embryophyta</taxon>
        <taxon>Bryophyta</taxon>
        <taxon>Bryophytina</taxon>
        <taxon>Bryopsida</taxon>
        <taxon>Funariidae</taxon>
        <taxon>Funariales</taxon>
        <taxon>Funariaceae</taxon>
        <taxon>Physcomitrium</taxon>
    </lineage>
</organism>
<proteinExistence type="predicted"/>
<gene>
    <name evidence="1" type="ORF">PHYPA_013807</name>
</gene>
<evidence type="ECO:0008006" key="4">
    <source>
        <dbReference type="Google" id="ProtNLM"/>
    </source>
</evidence>
<reference evidence="1 3" key="1">
    <citation type="journal article" date="2008" name="Science">
        <title>The Physcomitrella genome reveals evolutionary insights into the conquest of land by plants.</title>
        <authorList>
            <person name="Rensing S."/>
            <person name="Lang D."/>
            <person name="Zimmer A."/>
            <person name="Terry A."/>
            <person name="Salamov A."/>
            <person name="Shapiro H."/>
            <person name="Nishiyama T."/>
            <person name="Perroud P.-F."/>
            <person name="Lindquist E."/>
            <person name="Kamisugi Y."/>
            <person name="Tanahashi T."/>
            <person name="Sakakibara K."/>
            <person name="Fujita T."/>
            <person name="Oishi K."/>
            <person name="Shin-I T."/>
            <person name="Kuroki Y."/>
            <person name="Toyoda A."/>
            <person name="Suzuki Y."/>
            <person name="Hashimoto A."/>
            <person name="Yamaguchi K."/>
            <person name="Sugano A."/>
            <person name="Kohara Y."/>
            <person name="Fujiyama A."/>
            <person name="Anterola A."/>
            <person name="Aoki S."/>
            <person name="Ashton N."/>
            <person name="Barbazuk W.B."/>
            <person name="Barker E."/>
            <person name="Bennetzen J."/>
            <person name="Bezanilla M."/>
            <person name="Blankenship R."/>
            <person name="Cho S.H."/>
            <person name="Dutcher S."/>
            <person name="Estelle M."/>
            <person name="Fawcett J.A."/>
            <person name="Gundlach H."/>
            <person name="Hanada K."/>
            <person name="Heyl A."/>
            <person name="Hicks K.A."/>
            <person name="Hugh J."/>
            <person name="Lohr M."/>
            <person name="Mayer K."/>
            <person name="Melkozernov A."/>
            <person name="Murata T."/>
            <person name="Nelson D."/>
            <person name="Pils B."/>
            <person name="Prigge M."/>
            <person name="Reiss B."/>
            <person name="Renner T."/>
            <person name="Rombauts S."/>
            <person name="Rushton P."/>
            <person name="Sanderfoot A."/>
            <person name="Schween G."/>
            <person name="Shiu S.-H."/>
            <person name="Stueber K."/>
            <person name="Theodoulou F.L."/>
            <person name="Tu H."/>
            <person name="Van de Peer Y."/>
            <person name="Verrier P.J."/>
            <person name="Waters E."/>
            <person name="Wood A."/>
            <person name="Yang L."/>
            <person name="Cove D."/>
            <person name="Cuming A."/>
            <person name="Hasebe M."/>
            <person name="Lucas S."/>
            <person name="Mishler D.B."/>
            <person name="Reski R."/>
            <person name="Grigoriev I."/>
            <person name="Quatrano R.S."/>
            <person name="Boore J.L."/>
        </authorList>
    </citation>
    <scope>NUCLEOTIDE SEQUENCE [LARGE SCALE GENOMIC DNA]</scope>
    <source>
        <strain evidence="2 3">cv. Gransden 2004</strain>
    </source>
</reference>
<dbReference type="Gramene" id="Pp3c10_12730V3.1">
    <property type="protein sequence ID" value="PAC:32901737.CDS.1"/>
    <property type="gene ID" value="Pp3c10_12730"/>
</dbReference>
<dbReference type="PANTHER" id="PTHR11439">
    <property type="entry name" value="GAG-POL-RELATED RETROTRANSPOSON"/>
    <property type="match status" value="1"/>
</dbReference>
<evidence type="ECO:0000313" key="1">
    <source>
        <dbReference type="EMBL" id="PNR46687.1"/>
    </source>
</evidence>
<dbReference type="PANTHER" id="PTHR11439:SF463">
    <property type="entry name" value="REVERSE TRANSCRIPTASE TY1_COPIA-TYPE DOMAIN-CONTAINING PROTEIN"/>
    <property type="match status" value="1"/>
</dbReference>
<dbReference type="EnsemblPlants" id="Pp3c10_12730V3.1">
    <property type="protein sequence ID" value="PAC:32901737.CDS.1"/>
    <property type="gene ID" value="Pp3c10_12730"/>
</dbReference>
<sequence>MEAIGYCNYRLLSHGAINWSSTRQKSTALSSIEAEYVAMATTASKLVWLRLLLHDLHCTKILKQPTLIYCDNQSALPFVDTTKFHSRTKQISIRYHFI</sequence>
<dbReference type="AlphaFoldDB" id="A0A2K1JYT3"/>
<evidence type="ECO:0000313" key="3">
    <source>
        <dbReference type="Proteomes" id="UP000006727"/>
    </source>
</evidence>
<dbReference type="CDD" id="cd09272">
    <property type="entry name" value="RNase_HI_RT_Ty1"/>
    <property type="match status" value="1"/>
</dbReference>
<dbReference type="EMBL" id="ABEU02000010">
    <property type="protein sequence ID" value="PNR46687.1"/>
    <property type="molecule type" value="Genomic_DNA"/>
</dbReference>
<evidence type="ECO:0000313" key="2">
    <source>
        <dbReference type="EnsemblPlants" id="PAC:32901737.CDS.1"/>
    </source>
</evidence>
<reference evidence="2" key="3">
    <citation type="submission" date="2020-12" db="UniProtKB">
        <authorList>
            <consortium name="EnsemblPlants"/>
        </authorList>
    </citation>
    <scope>IDENTIFICATION</scope>
</reference>
<keyword evidence="3" id="KW-1185">Reference proteome</keyword>